<evidence type="ECO:0000256" key="2">
    <source>
        <dbReference type="ARBA" id="ARBA00007863"/>
    </source>
</evidence>
<feature type="transmembrane region" description="Helical" evidence="7">
    <location>
        <begin position="262"/>
        <end position="279"/>
    </location>
</feature>
<comment type="subcellular location">
    <subcellularLocation>
        <location evidence="1">Membrane</location>
        <topology evidence="1">Multi-pass membrane protein</topology>
    </subcellularLocation>
</comment>
<dbReference type="InterPro" id="IPR037185">
    <property type="entry name" value="EmrE-like"/>
</dbReference>
<feature type="transmembrane region" description="Helical" evidence="7">
    <location>
        <begin position="236"/>
        <end position="256"/>
    </location>
</feature>
<feature type="transmembrane region" description="Helical" evidence="7">
    <location>
        <begin position="206"/>
        <end position="224"/>
    </location>
</feature>
<evidence type="ECO:0000313" key="8">
    <source>
        <dbReference type="EMBL" id="OTG09301.1"/>
    </source>
</evidence>
<keyword evidence="6 7" id="KW-0472">Membrane</keyword>
<dbReference type="PANTHER" id="PTHR14233">
    <property type="entry name" value="DUF914-RELATED"/>
    <property type="match status" value="1"/>
</dbReference>
<keyword evidence="4 7" id="KW-0812">Transmembrane</keyword>
<dbReference type="InterPro" id="IPR052221">
    <property type="entry name" value="SLC35F_Transporter"/>
</dbReference>
<dbReference type="OMA" id="QIFMFER"/>
<evidence type="ECO:0000256" key="6">
    <source>
        <dbReference type="ARBA" id="ARBA00023136"/>
    </source>
</evidence>
<dbReference type="Proteomes" id="UP000215914">
    <property type="component" value="Chromosome 11"/>
</dbReference>
<dbReference type="InParanoid" id="A0A251TH40"/>
<dbReference type="InterPro" id="IPR009262">
    <property type="entry name" value="SLC35_F1/F2/F6"/>
</dbReference>
<evidence type="ECO:0000256" key="1">
    <source>
        <dbReference type="ARBA" id="ARBA00004141"/>
    </source>
</evidence>
<evidence type="ECO:0000256" key="4">
    <source>
        <dbReference type="ARBA" id="ARBA00022692"/>
    </source>
</evidence>
<evidence type="ECO:0000256" key="7">
    <source>
        <dbReference type="SAM" id="Phobius"/>
    </source>
</evidence>
<accession>A0A251TH40</accession>
<dbReference type="GO" id="GO:0016020">
    <property type="term" value="C:membrane"/>
    <property type="evidence" value="ECO:0007669"/>
    <property type="project" value="UniProtKB-SubCell"/>
</dbReference>
<dbReference type="EMBL" id="CM007900">
    <property type="protein sequence ID" value="OTG09301.1"/>
    <property type="molecule type" value="Genomic_DNA"/>
</dbReference>
<name>A0A251TH40_HELAN</name>
<dbReference type="PANTHER" id="PTHR14233:SF19">
    <property type="entry name" value="SOLUTE CARRIER FAMILY 35 MEMBER SLC35F1_F2_F6-RELATED"/>
    <property type="match status" value="1"/>
</dbReference>
<evidence type="ECO:0000256" key="5">
    <source>
        <dbReference type="ARBA" id="ARBA00022989"/>
    </source>
</evidence>
<sequence length="281" mass="31104">MIPWYWYALLAFFDVQGNYLFNSAYYFTSITSVALLDCCTVAWVILFTWTFLGTKYSLRQLLGTAVCVLGLCLVVLSDAGIGGGGGSNPLLGDLLVTGGTIFFALSNVGEEFIVKKNGCLEVLAMLGLFGMFFSGCSKKARDSRLARKSSFCFQAKPSRAKSSQLVFVIEPSSSQGCLACDSTHGLARWLESWLDSVVRLCGPTRWLMLTFVGYTVAFLMYYSLTPLILQTSGSTLFNLSLLTTDMWAVVIRIFFYQQQVEWLYYVSFAVVGVGLLIYSKT</sequence>
<dbReference type="SUPFAM" id="SSF103481">
    <property type="entry name" value="Multidrug resistance efflux transporter EmrE"/>
    <property type="match status" value="1"/>
</dbReference>
<keyword evidence="5 7" id="KW-1133">Transmembrane helix</keyword>
<protein>
    <submittedName>
        <fullName evidence="8">Putative solute carrier family 35 member SLC35F1/F2/F6</fullName>
    </submittedName>
</protein>
<feature type="transmembrane region" description="Helical" evidence="7">
    <location>
        <begin position="61"/>
        <end position="81"/>
    </location>
</feature>
<dbReference type="AlphaFoldDB" id="A0A251TH40"/>
<organism evidence="8 9">
    <name type="scientific">Helianthus annuus</name>
    <name type="common">Common sunflower</name>
    <dbReference type="NCBI Taxonomy" id="4232"/>
    <lineage>
        <taxon>Eukaryota</taxon>
        <taxon>Viridiplantae</taxon>
        <taxon>Streptophyta</taxon>
        <taxon>Embryophyta</taxon>
        <taxon>Tracheophyta</taxon>
        <taxon>Spermatophyta</taxon>
        <taxon>Magnoliopsida</taxon>
        <taxon>eudicotyledons</taxon>
        <taxon>Gunneridae</taxon>
        <taxon>Pentapetalae</taxon>
        <taxon>asterids</taxon>
        <taxon>campanulids</taxon>
        <taxon>Asterales</taxon>
        <taxon>Asteraceae</taxon>
        <taxon>Asteroideae</taxon>
        <taxon>Heliantheae alliance</taxon>
        <taxon>Heliantheae</taxon>
        <taxon>Helianthus</taxon>
    </lineage>
</organism>
<evidence type="ECO:0000313" key="9">
    <source>
        <dbReference type="Proteomes" id="UP000215914"/>
    </source>
</evidence>
<dbReference type="GO" id="GO:0022857">
    <property type="term" value="F:transmembrane transporter activity"/>
    <property type="evidence" value="ECO:0007669"/>
    <property type="project" value="InterPro"/>
</dbReference>
<comment type="similarity">
    <text evidence="2">Belongs to the SLC35F solute transporter family.</text>
</comment>
<evidence type="ECO:0000256" key="3">
    <source>
        <dbReference type="ARBA" id="ARBA00022448"/>
    </source>
</evidence>
<feature type="transmembrane region" description="Helical" evidence="7">
    <location>
        <begin position="118"/>
        <end position="135"/>
    </location>
</feature>
<feature type="transmembrane region" description="Helical" evidence="7">
    <location>
        <begin position="24"/>
        <end position="49"/>
    </location>
</feature>
<keyword evidence="3" id="KW-0813">Transport</keyword>
<dbReference type="Pfam" id="PF06027">
    <property type="entry name" value="SLC35F"/>
    <property type="match status" value="2"/>
</dbReference>
<proteinExistence type="inferred from homology"/>
<reference evidence="9" key="1">
    <citation type="journal article" date="2017" name="Nature">
        <title>The sunflower genome provides insights into oil metabolism, flowering and Asterid evolution.</title>
        <authorList>
            <person name="Badouin H."/>
            <person name="Gouzy J."/>
            <person name="Grassa C.J."/>
            <person name="Murat F."/>
            <person name="Staton S.E."/>
            <person name="Cottret L."/>
            <person name="Lelandais-Briere C."/>
            <person name="Owens G.L."/>
            <person name="Carrere S."/>
            <person name="Mayjonade B."/>
            <person name="Legrand L."/>
            <person name="Gill N."/>
            <person name="Kane N.C."/>
            <person name="Bowers J.E."/>
            <person name="Hubner S."/>
            <person name="Bellec A."/>
            <person name="Berard A."/>
            <person name="Berges H."/>
            <person name="Blanchet N."/>
            <person name="Boniface M.C."/>
            <person name="Brunel D."/>
            <person name="Catrice O."/>
            <person name="Chaidir N."/>
            <person name="Claudel C."/>
            <person name="Donnadieu C."/>
            <person name="Faraut T."/>
            <person name="Fievet G."/>
            <person name="Helmstetter N."/>
            <person name="King M."/>
            <person name="Knapp S.J."/>
            <person name="Lai Z."/>
            <person name="Le Paslier M.C."/>
            <person name="Lippi Y."/>
            <person name="Lorenzon L."/>
            <person name="Mandel J.R."/>
            <person name="Marage G."/>
            <person name="Marchand G."/>
            <person name="Marquand E."/>
            <person name="Bret-Mestries E."/>
            <person name="Morien E."/>
            <person name="Nambeesan S."/>
            <person name="Nguyen T."/>
            <person name="Pegot-Espagnet P."/>
            <person name="Pouilly N."/>
            <person name="Raftis F."/>
            <person name="Sallet E."/>
            <person name="Schiex T."/>
            <person name="Thomas J."/>
            <person name="Vandecasteele C."/>
            <person name="Vares D."/>
            <person name="Vear F."/>
            <person name="Vautrin S."/>
            <person name="Crespi M."/>
            <person name="Mangin B."/>
            <person name="Burke J.M."/>
            <person name="Salse J."/>
            <person name="Munos S."/>
            <person name="Vincourt P."/>
            <person name="Rieseberg L.H."/>
            <person name="Langlade N.B."/>
        </authorList>
    </citation>
    <scope>NUCLEOTIDE SEQUENCE [LARGE SCALE GENOMIC DNA]</scope>
    <source>
        <strain evidence="9">cv. SF193</strain>
    </source>
</reference>
<gene>
    <name evidence="8" type="ORF">HannXRQ_Chr11g0351461</name>
</gene>
<keyword evidence="9" id="KW-1185">Reference proteome</keyword>